<dbReference type="Proteomes" id="UP000326924">
    <property type="component" value="Unassembled WGS sequence"/>
</dbReference>
<protein>
    <submittedName>
        <fullName evidence="7">Sterol desaturase</fullName>
    </submittedName>
</protein>
<sequence length="312" mass="34990">MLDTLLSMSALPLLFTSYNSWSTSLNLLFFYITWSTLLLSHPPIKIELIGSLIIRVLCFWLPALLFLLFDVGIPSLAKNIKLQGVRGLGQGRGGAKAIHRAKVIGWALLNTVLAVAVQGAIEFFFTEVLGKKSALKISSKLPLPGELLWGVFRGIVLREISQFYIHRFVLHDESGFLARAHQTWQHSIAAPWSVVAQYDHPVAHVVGRALPTYLPAVLFRFHLLTWFLFLAVVSVEEVTTFSGYSTVYSMLGGATKRTDKHFEANGEGNFAPWGLLDWMHGTTVGPDIAEDAEDAIDEHEERKRRRLQKKHE</sequence>
<evidence type="ECO:0000256" key="1">
    <source>
        <dbReference type="ARBA" id="ARBA00004370"/>
    </source>
</evidence>
<feature type="transmembrane region" description="Helical" evidence="5">
    <location>
        <begin position="52"/>
        <end position="69"/>
    </location>
</feature>
<comment type="subcellular location">
    <subcellularLocation>
        <location evidence="1">Membrane</location>
    </subcellularLocation>
</comment>
<dbReference type="InterPro" id="IPR006694">
    <property type="entry name" value="Fatty_acid_hydroxylase"/>
</dbReference>
<evidence type="ECO:0000256" key="4">
    <source>
        <dbReference type="ARBA" id="ARBA00023136"/>
    </source>
</evidence>
<comment type="caution">
    <text evidence="7">The sequence shown here is derived from an EMBL/GenBank/DDBJ whole genome shotgun (WGS) entry which is preliminary data.</text>
</comment>
<keyword evidence="2 5" id="KW-0812">Transmembrane</keyword>
<evidence type="ECO:0000313" key="8">
    <source>
        <dbReference type="Proteomes" id="UP000326924"/>
    </source>
</evidence>
<gene>
    <name evidence="7" type="ORF">FN846DRAFT_322481</name>
</gene>
<accession>A0A5J5F6Y6</accession>
<evidence type="ECO:0000256" key="5">
    <source>
        <dbReference type="SAM" id="Phobius"/>
    </source>
</evidence>
<reference evidence="7 8" key="1">
    <citation type="submission" date="2019-09" db="EMBL/GenBank/DDBJ databases">
        <title>Draft genome of the ectomycorrhizal ascomycete Sphaerosporella brunnea.</title>
        <authorList>
            <consortium name="DOE Joint Genome Institute"/>
            <person name="Benucci G.M."/>
            <person name="Marozzi G."/>
            <person name="Antonielli L."/>
            <person name="Sanchez S."/>
            <person name="Marco P."/>
            <person name="Wang X."/>
            <person name="Falini L.B."/>
            <person name="Barry K."/>
            <person name="Haridas S."/>
            <person name="Lipzen A."/>
            <person name="Labutti K."/>
            <person name="Grigoriev I.V."/>
            <person name="Murat C."/>
            <person name="Martin F."/>
            <person name="Albertini E."/>
            <person name="Donnini D."/>
            <person name="Bonito G."/>
        </authorList>
    </citation>
    <scope>NUCLEOTIDE SEQUENCE [LARGE SCALE GENOMIC DNA]</scope>
    <source>
        <strain evidence="7 8">Sb_GMNB300</strain>
    </source>
</reference>
<dbReference type="InParanoid" id="A0A5J5F6Y6"/>
<dbReference type="EMBL" id="VXIS01000025">
    <property type="protein sequence ID" value="KAA8912290.1"/>
    <property type="molecule type" value="Genomic_DNA"/>
</dbReference>
<name>A0A5J5F6Y6_9PEZI</name>
<dbReference type="InterPro" id="IPR050307">
    <property type="entry name" value="Sterol_Desaturase_Related"/>
</dbReference>
<organism evidence="7 8">
    <name type="scientific">Sphaerosporella brunnea</name>
    <dbReference type="NCBI Taxonomy" id="1250544"/>
    <lineage>
        <taxon>Eukaryota</taxon>
        <taxon>Fungi</taxon>
        <taxon>Dikarya</taxon>
        <taxon>Ascomycota</taxon>
        <taxon>Pezizomycotina</taxon>
        <taxon>Pezizomycetes</taxon>
        <taxon>Pezizales</taxon>
        <taxon>Pyronemataceae</taxon>
        <taxon>Sphaerosporella</taxon>
    </lineage>
</organism>
<feature type="domain" description="Fatty acid hydroxylase" evidence="6">
    <location>
        <begin position="154"/>
        <end position="282"/>
    </location>
</feature>
<dbReference type="GO" id="GO:0016491">
    <property type="term" value="F:oxidoreductase activity"/>
    <property type="evidence" value="ECO:0007669"/>
    <property type="project" value="InterPro"/>
</dbReference>
<dbReference type="OrthoDB" id="408954at2759"/>
<keyword evidence="8" id="KW-1185">Reference proteome</keyword>
<dbReference type="GO" id="GO:0008610">
    <property type="term" value="P:lipid biosynthetic process"/>
    <property type="evidence" value="ECO:0007669"/>
    <property type="project" value="InterPro"/>
</dbReference>
<feature type="transmembrane region" description="Helical" evidence="5">
    <location>
        <begin position="103"/>
        <end position="125"/>
    </location>
</feature>
<feature type="transmembrane region" description="Helical" evidence="5">
    <location>
        <begin position="20"/>
        <end position="40"/>
    </location>
</feature>
<evidence type="ECO:0000256" key="2">
    <source>
        <dbReference type="ARBA" id="ARBA00022692"/>
    </source>
</evidence>
<keyword evidence="3 5" id="KW-1133">Transmembrane helix</keyword>
<proteinExistence type="predicted"/>
<keyword evidence="4 5" id="KW-0472">Membrane</keyword>
<dbReference type="GO" id="GO:0016020">
    <property type="term" value="C:membrane"/>
    <property type="evidence" value="ECO:0007669"/>
    <property type="project" value="UniProtKB-SubCell"/>
</dbReference>
<dbReference type="AlphaFoldDB" id="A0A5J5F6Y6"/>
<dbReference type="GO" id="GO:0005506">
    <property type="term" value="F:iron ion binding"/>
    <property type="evidence" value="ECO:0007669"/>
    <property type="project" value="InterPro"/>
</dbReference>
<evidence type="ECO:0000256" key="3">
    <source>
        <dbReference type="ARBA" id="ARBA00022989"/>
    </source>
</evidence>
<dbReference type="Pfam" id="PF04116">
    <property type="entry name" value="FA_hydroxylase"/>
    <property type="match status" value="1"/>
</dbReference>
<evidence type="ECO:0000313" key="7">
    <source>
        <dbReference type="EMBL" id="KAA8912290.1"/>
    </source>
</evidence>
<dbReference type="PANTHER" id="PTHR11863">
    <property type="entry name" value="STEROL DESATURASE"/>
    <property type="match status" value="1"/>
</dbReference>
<evidence type="ECO:0000259" key="6">
    <source>
        <dbReference type="Pfam" id="PF04116"/>
    </source>
</evidence>